<evidence type="ECO:0000313" key="3">
    <source>
        <dbReference type="EMBL" id="WMB96321.1"/>
    </source>
</evidence>
<keyword evidence="2" id="KW-1133">Transmembrane helix</keyword>
<proteinExistence type="predicted"/>
<name>A0AA50KIB8_9VIRU</name>
<keyword evidence="1" id="KW-0175">Coiled coil</keyword>
<sequence length="846" mass="95809">MPHLHRKTKRSDDSDLQILTKDWTDWAITSYTRMQEEFLSQRETLLLSVAIFKDALKAPTNSVSLENKLYKDVNKMYMLYKSVEKEFCFFGETSEFDFPTWEEFCTDSEKRSTFLMFLPQILHKLKTWVRDELRVSRESLYYADQHFISVKTLCRNRCLIKETHEILDYLFESIRNIEVADRYHFTTNITMVLQRGMSIESLRDICKPLINDTVALTKQLNDNYHSVRRILTQTQDRNIKLEEEIKRVMEENGKLKDEIKEKDLKIARLEERCIVMREDIAKIEHANELQRNRARLIGLHRRGYLLPLSLLIAGLTGTWAQTCNYDSSGMAVQSVVCNGDSCTTVWTGSGILMPGESKCFNISNTTYEIYPRGFSFSRDQREVYDCMPLTIGGDTDSSCTYSTALNRDGTLSWGKPLPTGPSTHWECFGDKSRWCNSDVIEDYNVQVCPAFATKGDEVVELFMVAGSSKSCYNDGCGPNSRKHFGTLYCLDPSTEHIVDTNARFGSAKPILIFKRDGREVPESENFTASSLSSAVNPFEGVIMARNLKTKKEYVRRDSLTLGDPSDLCAVTISDDRRKILHSKAYTESGSCAGSSATKISITWTQYAHEEMKELPYTDPLTDSLLSWNEVISRPSSAVALSWLVRQSGPYSGTFTKCEMANLRYQLKERDCPSPDYLILSLPCTPYAESHGCSVYWLNSSDDSVIFSIIRNSEPPCNVLLKSTGETKNITLDTKVKTCVDNPLLPYDSATNSSGGGGMPGLGWFGLAGLWDKLVKVLTAVVIAAVVGLLSYFVVWKCFIKKVCESRGGRRRNSYNTEEPADRIRREMMVIGLGAEGPNNPLSRRPP</sequence>
<evidence type="ECO:0000256" key="1">
    <source>
        <dbReference type="SAM" id="Coils"/>
    </source>
</evidence>
<organism evidence="3">
    <name type="scientific">Leptomonas pyrrhocoris leishbunyavirus 4</name>
    <dbReference type="NCBI Taxonomy" id="3070842"/>
    <lineage>
        <taxon>Viruses</taxon>
        <taxon>Riboviria</taxon>
        <taxon>Orthornavirae</taxon>
        <taxon>Negarnaviricota</taxon>
        <taxon>Polyploviricotina</taxon>
        <taxon>Bunyaviricetes</taxon>
        <taxon>Hareavirales</taxon>
        <taxon>Leishbuviridae</taxon>
        <taxon>Shilevirus</taxon>
        <taxon>Shilevirus betamoraviense</taxon>
    </lineage>
</organism>
<feature type="coiled-coil region" evidence="1">
    <location>
        <begin position="231"/>
        <end position="286"/>
    </location>
</feature>
<evidence type="ECO:0000256" key="2">
    <source>
        <dbReference type="SAM" id="Phobius"/>
    </source>
</evidence>
<keyword evidence="2" id="KW-0472">Membrane</keyword>
<reference evidence="3" key="1">
    <citation type="submission" date="2022-10" db="EMBL/GenBank/DDBJ databases">
        <title>Divergent RNA viruses in the cosmopolitan monoxenous trypanosomatid Leptomonas pyrrhocoris.</title>
        <authorList>
            <person name="Grybchuk D."/>
            <person name="Macedo D.H."/>
            <person name="Kostygov A."/>
            <person name="Votypka J."/>
            <person name="Sevcik J."/>
            <person name="Yurchenko V."/>
        </authorList>
    </citation>
    <scope>NUCLEOTIDE SEQUENCE</scope>
    <source>
        <strain evidence="3">LbvPT-Li06</strain>
    </source>
</reference>
<accession>A0AA50KIB8</accession>
<keyword evidence="2" id="KW-0812">Transmembrane</keyword>
<feature type="transmembrane region" description="Helical" evidence="2">
    <location>
        <begin position="776"/>
        <end position="799"/>
    </location>
</feature>
<protein>
    <submittedName>
        <fullName evidence="3">Glycoprotein</fullName>
    </submittedName>
</protein>
<dbReference type="EMBL" id="OP722897">
    <property type="protein sequence ID" value="WMB96321.1"/>
    <property type="molecule type" value="Viral_cRNA"/>
</dbReference>